<feature type="transmembrane region" description="Helical" evidence="8">
    <location>
        <begin position="278"/>
        <end position="298"/>
    </location>
</feature>
<dbReference type="GO" id="GO:0042773">
    <property type="term" value="P:ATP synthesis coupled electron transport"/>
    <property type="evidence" value="ECO:0007669"/>
    <property type="project" value="InterPro"/>
</dbReference>
<dbReference type="InterPro" id="IPR010227">
    <property type="entry name" value="NADH_Q_OxRdtase_chainM/4"/>
</dbReference>
<keyword evidence="4 8" id="KW-1133">Transmembrane helix</keyword>
<dbReference type="PRINTS" id="PR01437">
    <property type="entry name" value="NUOXDRDTASE4"/>
</dbReference>
<feature type="transmembrane region" description="Helical" evidence="8">
    <location>
        <begin position="37"/>
        <end position="58"/>
    </location>
</feature>
<keyword evidence="3 6" id="KW-0812">Transmembrane</keyword>
<dbReference type="STRING" id="338966.Ppro_0640"/>
<dbReference type="PANTHER" id="PTHR43507:SF1">
    <property type="entry name" value="NADH-UBIQUINONE OXIDOREDUCTASE CHAIN 4"/>
    <property type="match status" value="1"/>
</dbReference>
<name>A1ALQ1_PELPD</name>
<feature type="transmembrane region" description="Helical" evidence="8">
    <location>
        <begin position="337"/>
        <end position="358"/>
    </location>
</feature>
<evidence type="ECO:0000256" key="2">
    <source>
        <dbReference type="ARBA" id="ARBA00009025"/>
    </source>
</evidence>
<dbReference type="EMBL" id="CP000482">
    <property type="protein sequence ID" value="ABK98271.1"/>
    <property type="molecule type" value="Genomic_DNA"/>
</dbReference>
<evidence type="ECO:0000313" key="11">
    <source>
        <dbReference type="EMBL" id="ABL00775.1"/>
    </source>
</evidence>
<dbReference type="PANTHER" id="PTHR43507">
    <property type="entry name" value="NADH-UBIQUINONE OXIDOREDUCTASE CHAIN 4"/>
    <property type="match status" value="1"/>
</dbReference>
<sequence length="534" mass="56959">MPSNGLLILALFCLPLVGALAVPFLPASENGKIARMWGMLCMLAVLVMAGGIFAGFGTPCLPASLLDLNIPWVGSLGINFHLAVDGLNIYLLLLTGLLFPVVLGCCWKRPETQNNLFVAMALFLEATLLGTFLAQNLMLFFVFWEVVLIPMFIIVLAFGGENKRSAAFTFFMYTMAGSILFLAAVIMMGMESLNQTGAWNFEFAHLMALKLDWNTQLFVFIAVMLACAIKCPLFPFHSWLPLAYYEAPPAGTALMAGALSKMGAFGIIKLALPLCPDVARAFGPTVMLFAVISILYGAIIALKQTDFKKLVAFSSLSHMGYIVLGIFSFHQAAIHGALFQILSHGVAVAGLFLLLGLLELRLGREYLNLTALSTHAPRLAVMLMLFILASVALPLTSGFTSEFLILFGAFQQGIAAFQANAGATMLTSVLLASTGMVLGATYMLRFGRAILYGQTKEGVGVKDMSLMEGIGFIPLLVMIIWIGVNPMPIMNKVTTAVSALGTQPANAQIQPAAAQPAASPAAPTPSVKGGANGH</sequence>
<feature type="transmembrane region" description="Helical" evidence="8">
    <location>
        <begin position="114"/>
        <end position="133"/>
    </location>
</feature>
<feature type="domain" description="NADH:quinone oxidoreductase/Mrp antiporter transmembrane" evidence="9">
    <location>
        <begin position="134"/>
        <end position="418"/>
    </location>
</feature>
<dbReference type="InterPro" id="IPR003918">
    <property type="entry name" value="NADH_UbQ_OxRdtase"/>
</dbReference>
<dbReference type="InterPro" id="IPR001750">
    <property type="entry name" value="ND/Mrp_TM"/>
</dbReference>
<evidence type="ECO:0000256" key="1">
    <source>
        <dbReference type="ARBA" id="ARBA00004127"/>
    </source>
</evidence>
<gene>
    <name evidence="10" type="ordered locus">Ppro_0640</name>
    <name evidence="11" type="ordered locus">Ppro_3181</name>
</gene>
<dbReference type="eggNOG" id="COG1008">
    <property type="taxonomic scope" value="Bacteria"/>
</dbReference>
<dbReference type="Proteomes" id="UP000006732">
    <property type="component" value="Chromosome"/>
</dbReference>
<feature type="region of interest" description="Disordered" evidence="7">
    <location>
        <begin position="511"/>
        <end position="534"/>
    </location>
</feature>
<evidence type="ECO:0000256" key="4">
    <source>
        <dbReference type="ARBA" id="ARBA00022989"/>
    </source>
</evidence>
<feature type="transmembrane region" description="Helical" evidence="8">
    <location>
        <begin position="379"/>
        <end position="410"/>
    </location>
</feature>
<keyword evidence="5 8" id="KW-0472">Membrane</keyword>
<evidence type="ECO:0000313" key="12">
    <source>
        <dbReference type="Proteomes" id="UP000006732"/>
    </source>
</evidence>
<dbReference type="OrthoDB" id="9805769at2"/>
<dbReference type="EC" id="1.6.5.3" evidence="10"/>
<evidence type="ECO:0000313" key="10">
    <source>
        <dbReference type="EMBL" id="ABK98271.1"/>
    </source>
</evidence>
<dbReference type="KEGG" id="ppd:Ppro_0640"/>
<dbReference type="GO" id="GO:0015990">
    <property type="term" value="P:electron transport coupled proton transport"/>
    <property type="evidence" value="ECO:0007669"/>
    <property type="project" value="TreeGrafter"/>
</dbReference>
<dbReference type="KEGG" id="ppd:Ppro_3181"/>
<dbReference type="GO" id="GO:0016020">
    <property type="term" value="C:membrane"/>
    <property type="evidence" value="ECO:0007669"/>
    <property type="project" value="UniProtKB-SubCell"/>
</dbReference>
<dbReference type="GO" id="GO:0008137">
    <property type="term" value="F:NADH dehydrogenase (ubiquinone) activity"/>
    <property type="evidence" value="ECO:0007669"/>
    <property type="project" value="InterPro"/>
</dbReference>
<dbReference type="GO" id="GO:0048039">
    <property type="term" value="F:ubiquinone binding"/>
    <property type="evidence" value="ECO:0007669"/>
    <property type="project" value="TreeGrafter"/>
</dbReference>
<evidence type="ECO:0000256" key="6">
    <source>
        <dbReference type="RuleBase" id="RU000320"/>
    </source>
</evidence>
<evidence type="ECO:0000256" key="3">
    <source>
        <dbReference type="ARBA" id="ARBA00022692"/>
    </source>
</evidence>
<feature type="transmembrane region" description="Helical" evidence="8">
    <location>
        <begin position="139"/>
        <end position="158"/>
    </location>
</feature>
<reference evidence="10 12" key="1">
    <citation type="submission" date="2006-10" db="EMBL/GenBank/DDBJ databases">
        <title>Complete sequence of chromosome of Pelobacter propionicus DSM 2379.</title>
        <authorList>
            <consortium name="US DOE Joint Genome Institute"/>
            <person name="Copeland A."/>
            <person name="Lucas S."/>
            <person name="Lapidus A."/>
            <person name="Barry K."/>
            <person name="Detter J.C."/>
            <person name="Glavina del Rio T."/>
            <person name="Hammon N."/>
            <person name="Israni S."/>
            <person name="Dalin E."/>
            <person name="Tice H."/>
            <person name="Pitluck S."/>
            <person name="Saunders E."/>
            <person name="Brettin T."/>
            <person name="Bruce D."/>
            <person name="Han C."/>
            <person name="Tapia R."/>
            <person name="Schmutz J."/>
            <person name="Larimer F."/>
            <person name="Land M."/>
            <person name="Hauser L."/>
            <person name="Kyrpides N."/>
            <person name="Kim E."/>
            <person name="Lovley D."/>
            <person name="Richardson P."/>
        </authorList>
    </citation>
    <scope>NUCLEOTIDE SEQUENCE [LARGE SCALE GENOMIC DNA]</scope>
    <source>
        <strain evidence="10">DSM 2379</strain>
        <strain evidence="12">DSM 2379 / NBRC 103807 / OttBd1</strain>
    </source>
</reference>
<dbReference type="Pfam" id="PF00361">
    <property type="entry name" value="Proton_antipo_M"/>
    <property type="match status" value="1"/>
</dbReference>
<organism evidence="10 12">
    <name type="scientific">Pelobacter propionicus (strain DSM 2379 / NBRC 103807 / OttBd1)</name>
    <dbReference type="NCBI Taxonomy" id="338966"/>
    <lineage>
        <taxon>Bacteria</taxon>
        <taxon>Pseudomonadati</taxon>
        <taxon>Thermodesulfobacteriota</taxon>
        <taxon>Desulfuromonadia</taxon>
        <taxon>Desulfuromonadales</taxon>
        <taxon>Desulfuromonadaceae</taxon>
        <taxon>Pelobacter</taxon>
    </lineage>
</organism>
<evidence type="ECO:0000259" key="9">
    <source>
        <dbReference type="Pfam" id="PF00361"/>
    </source>
</evidence>
<dbReference type="NCBIfam" id="TIGR01972">
    <property type="entry name" value="NDH_I_M"/>
    <property type="match status" value="1"/>
</dbReference>
<feature type="transmembrane region" description="Helical" evidence="8">
    <location>
        <begin position="465"/>
        <end position="484"/>
    </location>
</feature>
<accession>A1ALQ1</accession>
<feature type="transmembrane region" description="Helical" evidence="8">
    <location>
        <begin position="422"/>
        <end position="444"/>
    </location>
</feature>
<protein>
    <submittedName>
        <fullName evidence="10">NADH dehydrogenase subunit M</fullName>
        <ecNumber evidence="10">1.6.5.3</ecNumber>
    </submittedName>
</protein>
<comment type="similarity">
    <text evidence="2">Belongs to the complex I subunit 4 family.</text>
</comment>
<feature type="transmembrane region" description="Helical" evidence="8">
    <location>
        <begin position="89"/>
        <end position="107"/>
    </location>
</feature>
<feature type="compositionally biased region" description="Low complexity" evidence="7">
    <location>
        <begin position="511"/>
        <end position="525"/>
    </location>
</feature>
<evidence type="ECO:0000256" key="5">
    <source>
        <dbReference type="ARBA" id="ARBA00023136"/>
    </source>
</evidence>
<comment type="subcellular location">
    <subcellularLocation>
        <location evidence="1">Endomembrane system</location>
        <topology evidence="1">Multi-pass membrane protein</topology>
    </subcellularLocation>
    <subcellularLocation>
        <location evidence="6">Membrane</location>
        <topology evidence="6">Multi-pass membrane protein</topology>
    </subcellularLocation>
</comment>
<proteinExistence type="inferred from homology"/>
<dbReference type="HOGENOM" id="CLU_007100_4_4_7"/>
<dbReference type="GO" id="GO:0012505">
    <property type="term" value="C:endomembrane system"/>
    <property type="evidence" value="ECO:0007669"/>
    <property type="project" value="UniProtKB-SubCell"/>
</dbReference>
<keyword evidence="12" id="KW-1185">Reference proteome</keyword>
<keyword evidence="10" id="KW-0560">Oxidoreductase</keyword>
<feature type="transmembrane region" description="Helical" evidence="8">
    <location>
        <begin position="170"/>
        <end position="190"/>
    </location>
</feature>
<feature type="transmembrane region" description="Helical" evidence="8">
    <location>
        <begin position="310"/>
        <end position="331"/>
    </location>
</feature>
<evidence type="ECO:0000256" key="8">
    <source>
        <dbReference type="SAM" id="Phobius"/>
    </source>
</evidence>
<feature type="transmembrane region" description="Helical" evidence="8">
    <location>
        <begin position="252"/>
        <end position="272"/>
    </location>
</feature>
<dbReference type="GO" id="GO:0003954">
    <property type="term" value="F:NADH dehydrogenase activity"/>
    <property type="evidence" value="ECO:0007669"/>
    <property type="project" value="TreeGrafter"/>
</dbReference>
<dbReference type="RefSeq" id="WP_011734584.1">
    <property type="nucleotide sequence ID" value="NC_008609.1"/>
</dbReference>
<dbReference type="AlphaFoldDB" id="A1ALQ1"/>
<feature type="transmembrane region" description="Helical" evidence="8">
    <location>
        <begin position="217"/>
        <end position="240"/>
    </location>
</feature>
<evidence type="ECO:0000256" key="7">
    <source>
        <dbReference type="SAM" id="MobiDB-lite"/>
    </source>
</evidence>
<dbReference type="EMBL" id="CP000482">
    <property type="protein sequence ID" value="ABL00775.1"/>
    <property type="molecule type" value="Genomic_DNA"/>
</dbReference>